<evidence type="ECO:0000313" key="4">
    <source>
        <dbReference type="EMBL" id="KAK9053778.1"/>
    </source>
</evidence>
<gene>
    <name evidence="4" type="ORF">SSX86_024852</name>
</gene>
<evidence type="ECO:0008006" key="6">
    <source>
        <dbReference type="Google" id="ProtNLM"/>
    </source>
</evidence>
<feature type="domain" description="DNA helicase Pif1-like 2B" evidence="3">
    <location>
        <begin position="715"/>
        <end position="761"/>
    </location>
</feature>
<feature type="region of interest" description="Disordered" evidence="1">
    <location>
        <begin position="1227"/>
        <end position="1257"/>
    </location>
</feature>
<feature type="compositionally biased region" description="Polar residues" evidence="1">
    <location>
        <begin position="1"/>
        <end position="22"/>
    </location>
</feature>
<dbReference type="InterPro" id="IPR027417">
    <property type="entry name" value="P-loop_NTPase"/>
</dbReference>
<comment type="caution">
    <text evidence="4">The sequence shown here is derived from an EMBL/GenBank/DDBJ whole genome shotgun (WGS) entry which is preliminary data.</text>
</comment>
<evidence type="ECO:0000259" key="3">
    <source>
        <dbReference type="Pfam" id="PF21530"/>
    </source>
</evidence>
<organism evidence="4 5">
    <name type="scientific">Deinandra increscens subsp. villosa</name>
    <dbReference type="NCBI Taxonomy" id="3103831"/>
    <lineage>
        <taxon>Eukaryota</taxon>
        <taxon>Viridiplantae</taxon>
        <taxon>Streptophyta</taxon>
        <taxon>Embryophyta</taxon>
        <taxon>Tracheophyta</taxon>
        <taxon>Spermatophyta</taxon>
        <taxon>Magnoliopsida</taxon>
        <taxon>eudicotyledons</taxon>
        <taxon>Gunneridae</taxon>
        <taxon>Pentapetalae</taxon>
        <taxon>asterids</taxon>
        <taxon>campanulids</taxon>
        <taxon>Asterales</taxon>
        <taxon>Asteraceae</taxon>
        <taxon>Asteroideae</taxon>
        <taxon>Heliantheae alliance</taxon>
        <taxon>Madieae</taxon>
        <taxon>Madiinae</taxon>
        <taxon>Deinandra</taxon>
    </lineage>
</organism>
<dbReference type="Gene3D" id="2.40.50.140">
    <property type="entry name" value="Nucleic acid-binding proteins"/>
    <property type="match status" value="1"/>
</dbReference>
<keyword evidence="5" id="KW-1185">Reference proteome</keyword>
<feature type="compositionally biased region" description="Low complexity" evidence="1">
    <location>
        <begin position="1227"/>
        <end position="1243"/>
    </location>
</feature>
<evidence type="ECO:0000256" key="1">
    <source>
        <dbReference type="SAM" id="MobiDB-lite"/>
    </source>
</evidence>
<reference evidence="4 5" key="1">
    <citation type="submission" date="2024-04" db="EMBL/GenBank/DDBJ databases">
        <title>The reference genome of an endangered Asteraceae, Deinandra increscens subsp. villosa, native to the Central Coast of California.</title>
        <authorList>
            <person name="Guilliams M."/>
            <person name="Hasenstab-Lehman K."/>
            <person name="Meyer R."/>
            <person name="Mcevoy S."/>
        </authorList>
    </citation>
    <scope>NUCLEOTIDE SEQUENCE [LARGE SCALE GENOMIC DNA]</scope>
    <source>
        <tissue evidence="4">Leaf</tissue>
    </source>
</reference>
<feature type="region of interest" description="Disordered" evidence="1">
    <location>
        <begin position="1"/>
        <end position="27"/>
    </location>
</feature>
<dbReference type="InterPro" id="IPR012340">
    <property type="entry name" value="NA-bd_OB-fold"/>
</dbReference>
<dbReference type="AlphaFoldDB" id="A0AAP0CEQ3"/>
<dbReference type="SUPFAM" id="SSF52540">
    <property type="entry name" value="P-loop containing nucleoside triphosphate hydrolases"/>
    <property type="match status" value="1"/>
</dbReference>
<dbReference type="InterPro" id="IPR025476">
    <property type="entry name" value="Helitron_helicase-like"/>
</dbReference>
<protein>
    <recommendedName>
        <fullName evidence="6">ATP-dependent DNA helicase</fullName>
    </recommendedName>
</protein>
<evidence type="ECO:0000259" key="2">
    <source>
        <dbReference type="Pfam" id="PF14214"/>
    </source>
</evidence>
<dbReference type="Pfam" id="PF21530">
    <property type="entry name" value="Pif1_2B_dom"/>
    <property type="match status" value="1"/>
</dbReference>
<accession>A0AAP0CEQ3</accession>
<dbReference type="Proteomes" id="UP001408789">
    <property type="component" value="Unassembled WGS sequence"/>
</dbReference>
<proteinExistence type="predicted"/>
<dbReference type="InterPro" id="IPR049163">
    <property type="entry name" value="Pif1-like_2B_dom"/>
</dbReference>
<evidence type="ECO:0000313" key="5">
    <source>
        <dbReference type="Proteomes" id="UP001408789"/>
    </source>
</evidence>
<dbReference type="PANTHER" id="PTHR10492">
    <property type="match status" value="1"/>
</dbReference>
<dbReference type="PANTHER" id="PTHR10492:SF96">
    <property type="entry name" value="ATP-DEPENDENT DNA HELICASE"/>
    <property type="match status" value="1"/>
</dbReference>
<dbReference type="Pfam" id="PF14214">
    <property type="entry name" value="Helitron_like_N"/>
    <property type="match status" value="1"/>
</dbReference>
<feature type="domain" description="Helitron helicase-like" evidence="2">
    <location>
        <begin position="200"/>
        <end position="274"/>
    </location>
</feature>
<name>A0AAP0CEQ3_9ASTR</name>
<sequence length="1270" mass="141890">MSAKSSAVTSSRGSLATPTGASINRKHGRLPVNNTFVSASLSAPIVRRATRPTASSSRPQPVISSGVAVARALCARTPAQAALKPAEAASSSRSINDTYAALVATSARRVCSVTQPSFASSSGASSSHANYDDYVDLGSCDQQYLVDAYIAIERNRLDYLAQNRNDLRTDILRGVEDAIGRGDTEGRNIGKRIILPSSFTRGPSANLPEIKRELEKTPMLSARDRANLIAIVFEMKVDAFVAFLKKERPFGVVAADLNTIEFQKRGLPHCHTLLWVTEPFRIRSAEQIDAFISAKFSDKELEPVLHKIVSDTMIHGPCGLLNSAASCMQKGMCCKNFPKLYENVTRINDKGRAFYRRRKGSTKVEKAGVVIYCGYVVPYNRRLSLRSHVHVNVEHCGWSMMIKYLFKYISKGPDRVRYSVSSNQKNSKARPSSKDDAIDEIKNFVDGRFIYPHEAAWRILNFPIHYRDPAVQALCVHIPIQQNVTFRERTLLQDVVANPMSRKTTLTEWLECNRTSSAGRHLRYVKYLKEYKWYFKYKTWIRRTSRKKPSIGRLVYVHPTSGELFYLRMMLNHKAGCTPFSDIRTVSDAPFCEVANPIVLWNEHWTAMGDDIVECISKHTNVDPNSIPQNDVQQQILYEVEKLLNTSSPDSRLSNYGLPISQGELLELIKNVTAHEINTKVLHMSPGNTSTYLSIDSITPRANDGGNSEILYPEEYLNSISFSGMPSHSLELKVNTLVILLQNINQTCGMCNGTRLIVTQLLPRVIEVTIRTGTSIGNRVYIPRITLLHDDKELPFIFRRRQYPLRLCYAMTINKSQGQSLSKIGVYLPQHVFGHGQLMQMDNSMGIPRIAAGEMPIPIEVRVLHKWKPYKDGDIYSYLLVDKLDNGIQATFNLDEEEDMDSLISVSICYLLDRYACNHGLTLLKVTPHPASIKLSKDNLITELNDDGTIPSHYFNFYPFDQLHFRKSCHRILTGVNIHWFCLLYRPIISFHSALALSNFYYLYTDVIGNFEDLEHVEIGADNSLGNFVIVALWKEIASTVDIQALAATNEAVIVAIAGLKVVPYKEGVQLQSSSATRVCINPGVDLTREMAIHFKGTPTPDRIRFTPRQADQNRVSLSALYEKDMEALALRLTKGVPNRYCVNCIIEDIEGLADVTLSEHAMAAIVGVNCADMVLTKGHTNVMLLPDPVKAIKGMKKKFQLKKYEKAFKDKLQFVANKVFDVTEGTTSSSASVTGSGTVSSGPATDGRFNAKEPDAKRKLLGELGAVAN</sequence>
<dbReference type="EMBL" id="JBCNJP010000025">
    <property type="protein sequence ID" value="KAK9053778.1"/>
    <property type="molecule type" value="Genomic_DNA"/>
</dbReference>